<dbReference type="AlphaFoldDB" id="A0A449I0B5"/>
<proteinExistence type="predicted"/>
<sequence length="50" mass="6071">MFYNTKVESFWISTNRKRRKSMFYNTFLDAYQKVTSSNKKYGCKNKETVT</sequence>
<evidence type="ECO:0000313" key="2">
    <source>
        <dbReference type="Proteomes" id="UP000396835"/>
    </source>
</evidence>
<accession>A0A449I0B5</accession>
<dbReference type="Proteomes" id="UP000396835">
    <property type="component" value="Unassembled WGS sequence"/>
</dbReference>
<reference evidence="1 2" key="1">
    <citation type="submission" date="2019-02" db="EMBL/GenBank/DDBJ databases">
        <authorList>
            <consortium name="Pathogen Informatics"/>
        </authorList>
    </citation>
    <scope>NUCLEOTIDE SEQUENCE [LARGE SCALE GENOMIC DNA]</scope>
    <source>
        <strain evidence="1 2">3012STDY7078512</strain>
    </source>
</reference>
<protein>
    <submittedName>
        <fullName evidence="1">Uncharacterized protein</fullName>
    </submittedName>
</protein>
<gene>
    <name evidence="1" type="ORF">NCTC7812_00421</name>
</gene>
<name>A0A449I0B5_9BACE</name>
<dbReference type="EMBL" id="CAACYH010000004">
    <property type="protein sequence ID" value="VFB12910.1"/>
    <property type="molecule type" value="Genomic_DNA"/>
</dbReference>
<evidence type="ECO:0000313" key="1">
    <source>
        <dbReference type="EMBL" id="VFB12910.1"/>
    </source>
</evidence>
<organism evidence="1 2">
    <name type="scientific">Prevotella heparinolytica</name>
    <dbReference type="NCBI Taxonomy" id="28113"/>
    <lineage>
        <taxon>Bacteria</taxon>
        <taxon>Pseudomonadati</taxon>
        <taxon>Bacteroidota</taxon>
        <taxon>Bacteroidia</taxon>
        <taxon>Bacteroidales</taxon>
        <taxon>Bacteroidaceae</taxon>
        <taxon>Bacteroides</taxon>
    </lineage>
</organism>